<dbReference type="EMBL" id="QYUP01000070">
    <property type="protein sequence ID" value="RJG21398.1"/>
    <property type="molecule type" value="Genomic_DNA"/>
</dbReference>
<dbReference type="Proteomes" id="UP000284006">
    <property type="component" value="Unassembled WGS sequence"/>
</dbReference>
<dbReference type="OrthoDB" id="8548265at2"/>
<keyword evidence="2" id="KW-1185">Reference proteome</keyword>
<gene>
    <name evidence="1" type="ORF">D3872_06820</name>
</gene>
<protein>
    <submittedName>
        <fullName evidence="1">Putative motility protein</fullName>
    </submittedName>
</protein>
<comment type="caution">
    <text evidence="1">The sequence shown here is derived from an EMBL/GenBank/DDBJ whole genome shotgun (WGS) entry which is preliminary data.</text>
</comment>
<sequence length="66" mass="6824">MDVAGIAKLSTTIAETGNRQEVQTAILKRALQMESSAATQLIDAVESASPAQSLPSHLGNTINTTA</sequence>
<dbReference type="Pfam" id="PF14070">
    <property type="entry name" value="YjfB_motility"/>
    <property type="match status" value="1"/>
</dbReference>
<dbReference type="RefSeq" id="WP_119810074.1">
    <property type="nucleotide sequence ID" value="NZ_QYUP01000070.1"/>
</dbReference>
<organism evidence="1 2">
    <name type="scientific">Massilia cavernae</name>
    <dbReference type="NCBI Taxonomy" id="2320864"/>
    <lineage>
        <taxon>Bacteria</taxon>
        <taxon>Pseudomonadati</taxon>
        <taxon>Pseudomonadota</taxon>
        <taxon>Betaproteobacteria</taxon>
        <taxon>Burkholderiales</taxon>
        <taxon>Oxalobacteraceae</taxon>
        <taxon>Telluria group</taxon>
        <taxon>Massilia</taxon>
    </lineage>
</organism>
<dbReference type="InterPro" id="IPR025906">
    <property type="entry name" value="YjfB_motility"/>
</dbReference>
<name>A0A418Y5A1_9BURK</name>
<evidence type="ECO:0000313" key="1">
    <source>
        <dbReference type="EMBL" id="RJG21398.1"/>
    </source>
</evidence>
<reference evidence="1 2" key="1">
    <citation type="submission" date="2018-09" db="EMBL/GenBank/DDBJ databases">
        <authorList>
            <person name="Zhu H."/>
        </authorList>
    </citation>
    <scope>NUCLEOTIDE SEQUENCE [LARGE SCALE GENOMIC DNA]</scope>
    <source>
        <strain evidence="1 2">K1S02-61</strain>
    </source>
</reference>
<evidence type="ECO:0000313" key="2">
    <source>
        <dbReference type="Proteomes" id="UP000284006"/>
    </source>
</evidence>
<dbReference type="AlphaFoldDB" id="A0A418Y5A1"/>
<proteinExistence type="predicted"/>
<accession>A0A418Y5A1</accession>